<reference evidence="5 6" key="1">
    <citation type="submission" date="2013-11" db="EMBL/GenBank/DDBJ databases">
        <title>Complete genome sequence of Rhizobium gallicum bv. gallicum R602.</title>
        <authorList>
            <person name="Bustos P."/>
            <person name="Santamaria R.I."/>
            <person name="Lozano L."/>
            <person name="Acosta J.L."/>
            <person name="Ormeno-Orrillo E."/>
            <person name="Rogel M.A."/>
            <person name="Romero D."/>
            <person name="Cevallos M.A."/>
            <person name="Martinez-Romero E."/>
            <person name="Gonzalez V."/>
        </authorList>
    </citation>
    <scope>NUCLEOTIDE SEQUENCE [LARGE SCALE GENOMIC DNA]</scope>
    <source>
        <strain evidence="5 6">R602</strain>
    </source>
</reference>
<keyword evidence="2" id="KW-0238">DNA-binding</keyword>
<proteinExistence type="predicted"/>
<keyword evidence="1" id="KW-0805">Transcription regulation</keyword>
<dbReference type="AlphaFoldDB" id="A0A0B4X6P8"/>
<dbReference type="RefSeq" id="WP_039846923.1">
    <property type="nucleotide sequence ID" value="NZ_CP006877.1"/>
</dbReference>
<feature type="domain" description="HTH luxR-type" evidence="4">
    <location>
        <begin position="167"/>
        <end position="232"/>
    </location>
</feature>
<dbReference type="GO" id="GO:0006355">
    <property type="term" value="P:regulation of DNA-templated transcription"/>
    <property type="evidence" value="ECO:0007669"/>
    <property type="project" value="InterPro"/>
</dbReference>
<accession>A0A0B4X6P8</accession>
<dbReference type="Gene3D" id="3.30.450.80">
    <property type="entry name" value="Transcription factor LuxR-like, autoinducer-binding domain"/>
    <property type="match status" value="1"/>
</dbReference>
<keyword evidence="6" id="KW-1185">Reference proteome</keyword>
<dbReference type="SUPFAM" id="SSF46894">
    <property type="entry name" value="C-terminal effector domain of the bipartite response regulators"/>
    <property type="match status" value="1"/>
</dbReference>
<dbReference type="Proteomes" id="UP000031368">
    <property type="component" value="Chromosome"/>
</dbReference>
<dbReference type="PROSITE" id="PS50043">
    <property type="entry name" value="HTH_LUXR_2"/>
    <property type="match status" value="1"/>
</dbReference>
<dbReference type="InterPro" id="IPR036388">
    <property type="entry name" value="WH-like_DNA-bd_sf"/>
</dbReference>
<evidence type="ECO:0000313" key="6">
    <source>
        <dbReference type="Proteomes" id="UP000031368"/>
    </source>
</evidence>
<evidence type="ECO:0000313" key="5">
    <source>
        <dbReference type="EMBL" id="AJD42395.1"/>
    </source>
</evidence>
<dbReference type="InterPro" id="IPR000792">
    <property type="entry name" value="Tscrpt_reg_LuxR_C"/>
</dbReference>
<dbReference type="HOGENOM" id="CLU_072786_5_1_5"/>
<dbReference type="InterPro" id="IPR005143">
    <property type="entry name" value="TF_LuxR_autoind-bd_dom"/>
</dbReference>
<organism evidence="5 6">
    <name type="scientific">Rhizobium gallicum bv. gallicum R602sp</name>
    <dbReference type="NCBI Taxonomy" id="1041138"/>
    <lineage>
        <taxon>Bacteria</taxon>
        <taxon>Pseudomonadati</taxon>
        <taxon>Pseudomonadota</taxon>
        <taxon>Alphaproteobacteria</taxon>
        <taxon>Hyphomicrobiales</taxon>
        <taxon>Rhizobiaceae</taxon>
        <taxon>Rhizobium/Agrobacterium group</taxon>
        <taxon>Rhizobium</taxon>
    </lineage>
</organism>
<dbReference type="Pfam" id="PF03472">
    <property type="entry name" value="Autoind_bind"/>
    <property type="match status" value="1"/>
</dbReference>
<sequence>MKIWLQKLIDISALARSREMLKEALADLTRDFGFDYYAYLNVQPVGTSAFSNYPADWQERYFTNKLDKVDPIVAIAKSTMRTFVWSSENSTRRASKPIRRFYTDAADFGIRSGITIPVATAFGRVSMLTVASHKPSISLAREIDPVAAAMAVAQLHARIEQAEFNPTAESSVRMTLKQVQLLKWSAEGKSMRAMATIENMTYSNVNSHLNKARKALDAGTLPQATALATKLKLI</sequence>
<name>A0A0B4X6P8_9HYPH</name>
<protein>
    <submittedName>
        <fullName evidence="5">Transcriptional regulator protein TraR 1</fullName>
    </submittedName>
</protein>
<evidence type="ECO:0000256" key="1">
    <source>
        <dbReference type="ARBA" id="ARBA00023015"/>
    </source>
</evidence>
<dbReference type="SMART" id="SM00421">
    <property type="entry name" value="HTH_LUXR"/>
    <property type="match status" value="1"/>
</dbReference>
<dbReference type="Gene3D" id="1.10.10.10">
    <property type="entry name" value="Winged helix-like DNA-binding domain superfamily/Winged helix DNA-binding domain"/>
    <property type="match status" value="1"/>
</dbReference>
<dbReference type="SUPFAM" id="SSF75516">
    <property type="entry name" value="Pheromone-binding domain of LuxR-like quorum-sensing transcription factors"/>
    <property type="match status" value="1"/>
</dbReference>
<dbReference type="InterPro" id="IPR016032">
    <property type="entry name" value="Sig_transdc_resp-reg_C-effctor"/>
</dbReference>
<dbReference type="GO" id="GO:0003677">
    <property type="term" value="F:DNA binding"/>
    <property type="evidence" value="ECO:0007669"/>
    <property type="project" value="UniProtKB-KW"/>
</dbReference>
<evidence type="ECO:0000259" key="4">
    <source>
        <dbReference type="PROSITE" id="PS50043"/>
    </source>
</evidence>
<keyword evidence="3" id="KW-0804">Transcription</keyword>
<dbReference type="EMBL" id="CP006877">
    <property type="protein sequence ID" value="AJD42395.1"/>
    <property type="molecule type" value="Genomic_DNA"/>
</dbReference>
<dbReference type="InterPro" id="IPR036693">
    <property type="entry name" value="TF_LuxR_autoind-bd_dom_sf"/>
</dbReference>
<dbReference type="KEGG" id="rga:RGR602_CH03078"/>
<evidence type="ECO:0000256" key="2">
    <source>
        <dbReference type="ARBA" id="ARBA00023125"/>
    </source>
</evidence>
<gene>
    <name evidence="5" type="primary">traR-1</name>
    <name evidence="5" type="ORF">RGR602_CH03078</name>
</gene>
<evidence type="ECO:0000256" key="3">
    <source>
        <dbReference type="ARBA" id="ARBA00023163"/>
    </source>
</evidence>